<keyword evidence="3" id="KW-1185">Reference proteome</keyword>
<sequence>MESELFPIVSGILAGLLIELVRPSARLWAGGLLALVLGALATFVSGEFEISWAFLLFDIPLVAVTSFATIWAVRLLRRRSAERS</sequence>
<evidence type="ECO:0008006" key="4">
    <source>
        <dbReference type="Google" id="ProtNLM"/>
    </source>
</evidence>
<dbReference type="Proteomes" id="UP000603904">
    <property type="component" value="Unassembled WGS sequence"/>
</dbReference>
<dbReference type="RefSeq" id="WP_204059826.1">
    <property type="nucleotide sequence ID" value="NZ_BAAAGP010000006.1"/>
</dbReference>
<reference evidence="2 3" key="1">
    <citation type="submission" date="2021-01" db="EMBL/GenBank/DDBJ databases">
        <title>Whole genome shotgun sequence of Microbispora corallina NBRC 16416.</title>
        <authorList>
            <person name="Komaki H."/>
            <person name="Tamura T."/>
        </authorList>
    </citation>
    <scope>NUCLEOTIDE SEQUENCE [LARGE SCALE GENOMIC DNA]</scope>
    <source>
        <strain evidence="2 3">NBRC 16416</strain>
    </source>
</reference>
<comment type="caution">
    <text evidence="2">The sequence shown here is derived from an EMBL/GenBank/DDBJ whole genome shotgun (WGS) entry which is preliminary data.</text>
</comment>
<keyword evidence="1" id="KW-0472">Membrane</keyword>
<keyword evidence="1" id="KW-1133">Transmembrane helix</keyword>
<feature type="transmembrane region" description="Helical" evidence="1">
    <location>
        <begin position="28"/>
        <end position="46"/>
    </location>
</feature>
<accession>A0ABQ4G6D4</accession>
<evidence type="ECO:0000313" key="3">
    <source>
        <dbReference type="Proteomes" id="UP000603904"/>
    </source>
</evidence>
<evidence type="ECO:0000256" key="1">
    <source>
        <dbReference type="SAM" id="Phobius"/>
    </source>
</evidence>
<name>A0ABQ4G6D4_9ACTN</name>
<evidence type="ECO:0000313" key="2">
    <source>
        <dbReference type="EMBL" id="GIH42641.1"/>
    </source>
</evidence>
<feature type="transmembrane region" description="Helical" evidence="1">
    <location>
        <begin position="6"/>
        <end position="21"/>
    </location>
</feature>
<dbReference type="EMBL" id="BOOC01000031">
    <property type="protein sequence ID" value="GIH42641.1"/>
    <property type="molecule type" value="Genomic_DNA"/>
</dbReference>
<proteinExistence type="predicted"/>
<keyword evidence="1" id="KW-0812">Transmembrane</keyword>
<feature type="transmembrane region" description="Helical" evidence="1">
    <location>
        <begin position="52"/>
        <end position="73"/>
    </location>
</feature>
<organism evidence="2 3">
    <name type="scientific">Microbispora corallina</name>
    <dbReference type="NCBI Taxonomy" id="83302"/>
    <lineage>
        <taxon>Bacteria</taxon>
        <taxon>Bacillati</taxon>
        <taxon>Actinomycetota</taxon>
        <taxon>Actinomycetes</taxon>
        <taxon>Streptosporangiales</taxon>
        <taxon>Streptosporangiaceae</taxon>
        <taxon>Microbispora</taxon>
    </lineage>
</organism>
<gene>
    <name evidence="2" type="ORF">Mco01_56410</name>
</gene>
<protein>
    <recommendedName>
        <fullName evidence="4">Integral membrane protein</fullName>
    </recommendedName>
</protein>